<reference evidence="1 2" key="1">
    <citation type="submission" date="2016-10" db="EMBL/GenBank/DDBJ databases">
        <authorList>
            <person name="de Groot N.N."/>
        </authorList>
    </citation>
    <scope>NUCLEOTIDE SEQUENCE [LARGE SCALE GENOMIC DNA]</scope>
    <source>
        <strain evidence="1 2">DSM 12130</strain>
    </source>
</reference>
<organism evidence="1 2">
    <name type="scientific">Desulforhopalus singaporensis</name>
    <dbReference type="NCBI Taxonomy" id="91360"/>
    <lineage>
        <taxon>Bacteria</taxon>
        <taxon>Pseudomonadati</taxon>
        <taxon>Thermodesulfobacteriota</taxon>
        <taxon>Desulfobulbia</taxon>
        <taxon>Desulfobulbales</taxon>
        <taxon>Desulfocapsaceae</taxon>
        <taxon>Desulforhopalus</taxon>
    </lineage>
</organism>
<name>A0A1H0V060_9BACT</name>
<proteinExistence type="predicted"/>
<gene>
    <name evidence="1" type="ORF">SAMN05660330_03812</name>
</gene>
<evidence type="ECO:0000313" key="2">
    <source>
        <dbReference type="Proteomes" id="UP000199073"/>
    </source>
</evidence>
<accession>A0A1H0V060</accession>
<evidence type="ECO:0000313" key="1">
    <source>
        <dbReference type="EMBL" id="SDP71939.1"/>
    </source>
</evidence>
<sequence length="73" mass="8204">MIEANSDAAIFDLGDRVFDLEFHTKMNAIDIWHHVDERKAVLCAENEGTWTTADGRIEISVNGAGHEFVTDKE</sequence>
<protein>
    <submittedName>
        <fullName evidence="1">Uncharacterized protein</fullName>
    </submittedName>
</protein>
<dbReference type="EMBL" id="FNJI01000038">
    <property type="protein sequence ID" value="SDP71939.1"/>
    <property type="molecule type" value="Genomic_DNA"/>
</dbReference>
<dbReference type="STRING" id="91360.SAMN05660330_03812"/>
<dbReference type="Proteomes" id="UP000199073">
    <property type="component" value="Unassembled WGS sequence"/>
</dbReference>
<dbReference type="AlphaFoldDB" id="A0A1H0V060"/>
<keyword evidence="2" id="KW-1185">Reference proteome</keyword>